<evidence type="ECO:0000259" key="5">
    <source>
        <dbReference type="Pfam" id="PF13193"/>
    </source>
</evidence>
<dbReference type="InterPro" id="IPR042099">
    <property type="entry name" value="ANL_N_sf"/>
</dbReference>
<evidence type="ECO:0000313" key="7">
    <source>
        <dbReference type="Proteomes" id="UP000632125"/>
    </source>
</evidence>
<evidence type="ECO:0000259" key="4">
    <source>
        <dbReference type="Pfam" id="PF00501"/>
    </source>
</evidence>
<dbReference type="AlphaFoldDB" id="A0A927CIH3"/>
<sequence length="502" mass="54609">MYRIGMLSPKGLYGLAAAVYRYGVNPMALLGLAERTHGGKTALTDDRESLSFRQLAAESERLAGLLADNYGIGQGRKVGLMCRNHASLVKSVFAASMTGADLYLLSAEMSAGQLKQLTADYDFDLLIHDAELTPAVEQSAYAKAALLSYHDRLPAVDNLLRAARQTNRPRRRASSGKIMLLTGGTTGKPKKIAHKPSLFNYLQPFGELLSKLKLLHCSTAYIATPIFHGYGIAILLLFVALGKKIVLTSGFEAGRACTLIRRHGVDVVTVVPLMLSKMLKLGAGDLKTLACVASGGAELNPKLAEEALDKLGPVLYNLYGTSEAGLNLVATPQDLAHDARTVGRPIVGTRIRIANADGTEEKAGIAGQICVKNKWSAKGVGGGWIKTGDIGYRDRHGYYYLCGRADDLVVSAGENVYPIEVEQLLIRHPDVEDVAVKGVRDEMFGQRLKAYVQPAELAGLSEEALMDWLRPRAARYQMPREIVFVREIPYTRLGKQDKKQLD</sequence>
<feature type="transmembrane region" description="Helical" evidence="3">
    <location>
        <begin position="220"/>
        <end position="241"/>
    </location>
</feature>
<reference evidence="6" key="1">
    <citation type="submission" date="2020-09" db="EMBL/GenBank/DDBJ databases">
        <title>A novel bacterium of genus Paenibacillus, isolated from South China Sea.</title>
        <authorList>
            <person name="Huang H."/>
            <person name="Mo K."/>
            <person name="Hu Y."/>
        </authorList>
    </citation>
    <scope>NUCLEOTIDE SEQUENCE</scope>
    <source>
        <strain evidence="6">IB182493</strain>
    </source>
</reference>
<dbReference type="CDD" id="cd04433">
    <property type="entry name" value="AFD_class_I"/>
    <property type="match status" value="1"/>
</dbReference>
<dbReference type="GO" id="GO:0031956">
    <property type="term" value="F:medium-chain fatty acid-CoA ligase activity"/>
    <property type="evidence" value="ECO:0007669"/>
    <property type="project" value="TreeGrafter"/>
</dbReference>
<comment type="caution">
    <text evidence="6">The sequence shown here is derived from an EMBL/GenBank/DDBJ whole genome shotgun (WGS) entry which is preliminary data.</text>
</comment>
<gene>
    <name evidence="6" type="ORF">IDH41_01785</name>
</gene>
<name>A0A927CIH3_9BACL</name>
<organism evidence="6 7">
    <name type="scientific">Paenibacillus arenilitoris</name>
    <dbReference type="NCBI Taxonomy" id="2772299"/>
    <lineage>
        <taxon>Bacteria</taxon>
        <taxon>Bacillati</taxon>
        <taxon>Bacillota</taxon>
        <taxon>Bacilli</taxon>
        <taxon>Bacillales</taxon>
        <taxon>Paenibacillaceae</taxon>
        <taxon>Paenibacillus</taxon>
    </lineage>
</organism>
<keyword evidence="7" id="KW-1185">Reference proteome</keyword>
<comment type="similarity">
    <text evidence="1">Belongs to the ATP-dependent AMP-binding enzyme family.</text>
</comment>
<dbReference type="InterPro" id="IPR025110">
    <property type="entry name" value="AMP-bd_C"/>
</dbReference>
<dbReference type="InterPro" id="IPR000873">
    <property type="entry name" value="AMP-dep_synth/lig_dom"/>
</dbReference>
<keyword evidence="2" id="KW-0436">Ligase</keyword>
<feature type="domain" description="AMP-binding enzyme C-terminal" evidence="5">
    <location>
        <begin position="420"/>
        <end position="495"/>
    </location>
</feature>
<dbReference type="PANTHER" id="PTHR43201:SF5">
    <property type="entry name" value="MEDIUM-CHAIN ACYL-COA LIGASE ACSF2, MITOCHONDRIAL"/>
    <property type="match status" value="1"/>
</dbReference>
<proteinExistence type="inferred from homology"/>
<keyword evidence="3" id="KW-0472">Membrane</keyword>
<accession>A0A927CIH3</accession>
<dbReference type="PANTHER" id="PTHR43201">
    <property type="entry name" value="ACYL-COA SYNTHETASE"/>
    <property type="match status" value="1"/>
</dbReference>
<dbReference type="InterPro" id="IPR020845">
    <property type="entry name" value="AMP-binding_CS"/>
</dbReference>
<protein>
    <submittedName>
        <fullName evidence="6">AMP-binding protein</fullName>
    </submittedName>
</protein>
<dbReference type="PROSITE" id="PS00455">
    <property type="entry name" value="AMP_BINDING"/>
    <property type="match status" value="1"/>
</dbReference>
<feature type="domain" description="AMP-dependent synthetase/ligase" evidence="4">
    <location>
        <begin position="35"/>
        <end position="379"/>
    </location>
</feature>
<dbReference type="Gene3D" id="3.30.300.30">
    <property type="match status" value="1"/>
</dbReference>
<dbReference type="SUPFAM" id="SSF56801">
    <property type="entry name" value="Acetyl-CoA synthetase-like"/>
    <property type="match status" value="1"/>
</dbReference>
<evidence type="ECO:0000313" key="6">
    <source>
        <dbReference type="EMBL" id="MBD2867292.1"/>
    </source>
</evidence>
<evidence type="ECO:0000256" key="1">
    <source>
        <dbReference type="ARBA" id="ARBA00006432"/>
    </source>
</evidence>
<keyword evidence="3" id="KW-0812">Transmembrane</keyword>
<keyword evidence="3" id="KW-1133">Transmembrane helix</keyword>
<dbReference type="EMBL" id="JACXIY010000002">
    <property type="protein sequence ID" value="MBD2867292.1"/>
    <property type="molecule type" value="Genomic_DNA"/>
</dbReference>
<evidence type="ECO:0000256" key="2">
    <source>
        <dbReference type="ARBA" id="ARBA00022598"/>
    </source>
</evidence>
<dbReference type="Gene3D" id="3.40.50.12780">
    <property type="entry name" value="N-terminal domain of ligase-like"/>
    <property type="match status" value="1"/>
</dbReference>
<evidence type="ECO:0000256" key="3">
    <source>
        <dbReference type="SAM" id="Phobius"/>
    </source>
</evidence>
<dbReference type="Pfam" id="PF00501">
    <property type="entry name" value="AMP-binding"/>
    <property type="match status" value="1"/>
</dbReference>
<dbReference type="Pfam" id="PF13193">
    <property type="entry name" value="AMP-binding_C"/>
    <property type="match status" value="1"/>
</dbReference>
<dbReference type="Proteomes" id="UP000632125">
    <property type="component" value="Unassembled WGS sequence"/>
</dbReference>
<dbReference type="InterPro" id="IPR045851">
    <property type="entry name" value="AMP-bd_C_sf"/>
</dbReference>
<dbReference type="GO" id="GO:0006631">
    <property type="term" value="P:fatty acid metabolic process"/>
    <property type="evidence" value="ECO:0007669"/>
    <property type="project" value="TreeGrafter"/>
</dbReference>